<dbReference type="InterPro" id="IPR019335">
    <property type="entry name" value="COG7"/>
</dbReference>
<evidence type="ECO:0000256" key="3">
    <source>
        <dbReference type="ARBA" id="ARBA00020984"/>
    </source>
</evidence>
<dbReference type="GO" id="GO:0007030">
    <property type="term" value="P:Golgi organization"/>
    <property type="evidence" value="ECO:0007669"/>
    <property type="project" value="TreeGrafter"/>
</dbReference>
<evidence type="ECO:0000256" key="4">
    <source>
        <dbReference type="ARBA" id="ARBA00022448"/>
    </source>
</evidence>
<reference evidence="10" key="1">
    <citation type="journal article" date="2020" name="Nat. Commun.">
        <title>Genome assembly of wild tea tree DASZ reveals pedigree and selection history of tea varieties.</title>
        <authorList>
            <person name="Zhang W."/>
            <person name="Zhang Y."/>
            <person name="Qiu H."/>
            <person name="Guo Y."/>
            <person name="Wan H."/>
            <person name="Zhang X."/>
            <person name="Scossa F."/>
            <person name="Alseekh S."/>
            <person name="Zhang Q."/>
            <person name="Wang P."/>
            <person name="Xu L."/>
            <person name="Schmidt M.H."/>
            <person name="Jia X."/>
            <person name="Li D."/>
            <person name="Zhu A."/>
            <person name="Guo F."/>
            <person name="Chen W."/>
            <person name="Ni D."/>
            <person name="Usadel B."/>
            <person name="Fernie A.R."/>
            <person name="Wen W."/>
        </authorList>
    </citation>
    <scope>NUCLEOTIDE SEQUENCE [LARGE SCALE GENOMIC DNA]</scope>
    <source>
        <strain evidence="10">cv. G240</strain>
    </source>
</reference>
<evidence type="ECO:0000256" key="6">
    <source>
        <dbReference type="ARBA" id="ARBA00023034"/>
    </source>
</evidence>
<keyword evidence="4" id="KW-0813">Transport</keyword>
<comment type="caution">
    <text evidence="9">The sequence shown here is derived from an EMBL/GenBank/DDBJ whole genome shotgun (WGS) entry which is preliminary data.</text>
</comment>
<dbReference type="GO" id="GO:0000139">
    <property type="term" value="C:Golgi membrane"/>
    <property type="evidence" value="ECO:0007669"/>
    <property type="project" value="UniProtKB-SubCell"/>
</dbReference>
<keyword evidence="6" id="KW-0333">Golgi apparatus</keyword>
<keyword evidence="7" id="KW-0472">Membrane</keyword>
<organism evidence="9 10">
    <name type="scientific">Camellia sinensis</name>
    <name type="common">Tea plant</name>
    <name type="synonym">Thea sinensis</name>
    <dbReference type="NCBI Taxonomy" id="4442"/>
    <lineage>
        <taxon>Eukaryota</taxon>
        <taxon>Viridiplantae</taxon>
        <taxon>Streptophyta</taxon>
        <taxon>Embryophyta</taxon>
        <taxon>Tracheophyta</taxon>
        <taxon>Spermatophyta</taxon>
        <taxon>Magnoliopsida</taxon>
        <taxon>eudicotyledons</taxon>
        <taxon>Gunneridae</taxon>
        <taxon>Pentapetalae</taxon>
        <taxon>asterids</taxon>
        <taxon>Ericales</taxon>
        <taxon>Theaceae</taxon>
        <taxon>Camellia</taxon>
    </lineage>
</organism>
<dbReference type="PANTHER" id="PTHR21443">
    <property type="entry name" value="CONSERVED OLIGOMERIC GOLGI COMPLEX COMPONENT 7"/>
    <property type="match status" value="1"/>
</dbReference>
<comment type="similarity">
    <text evidence="2">Belongs to the COG7 family.</text>
</comment>
<comment type="subcellular location">
    <subcellularLocation>
        <location evidence="1">Golgi apparatus membrane</location>
        <topology evidence="1">Peripheral membrane protein</topology>
    </subcellularLocation>
</comment>
<evidence type="ECO:0000256" key="8">
    <source>
        <dbReference type="ARBA" id="ARBA00031345"/>
    </source>
</evidence>
<dbReference type="EMBL" id="JACBKZ010000947">
    <property type="protein sequence ID" value="KAF5929873.1"/>
    <property type="molecule type" value="Genomic_DNA"/>
</dbReference>
<proteinExistence type="inferred from homology"/>
<dbReference type="GO" id="GO:0017119">
    <property type="term" value="C:Golgi transport complex"/>
    <property type="evidence" value="ECO:0007669"/>
    <property type="project" value="InterPro"/>
</dbReference>
<keyword evidence="10" id="KW-1185">Reference proteome</keyword>
<evidence type="ECO:0000313" key="10">
    <source>
        <dbReference type="Proteomes" id="UP000593564"/>
    </source>
</evidence>
<evidence type="ECO:0000256" key="7">
    <source>
        <dbReference type="ARBA" id="ARBA00023136"/>
    </source>
</evidence>
<dbReference type="GO" id="GO:0006890">
    <property type="term" value="P:retrograde vesicle-mediated transport, Golgi to endoplasmic reticulum"/>
    <property type="evidence" value="ECO:0007669"/>
    <property type="project" value="TreeGrafter"/>
</dbReference>
<evidence type="ECO:0000313" key="9">
    <source>
        <dbReference type="EMBL" id="KAF5929873.1"/>
    </source>
</evidence>
<evidence type="ECO:0000256" key="1">
    <source>
        <dbReference type="ARBA" id="ARBA00004395"/>
    </source>
</evidence>
<evidence type="ECO:0000256" key="5">
    <source>
        <dbReference type="ARBA" id="ARBA00022927"/>
    </source>
</evidence>
<name>A0A7J7FP84_CAMSI</name>
<accession>A0A7J7FP84</accession>
<reference evidence="9 10" key="2">
    <citation type="submission" date="2020-07" db="EMBL/GenBank/DDBJ databases">
        <title>Genome assembly of wild tea tree DASZ reveals pedigree and selection history of tea varieties.</title>
        <authorList>
            <person name="Zhang W."/>
        </authorList>
    </citation>
    <scope>NUCLEOTIDE SEQUENCE [LARGE SCALE GENOMIC DNA]</scope>
    <source>
        <strain evidence="10">cv. G240</strain>
        <tissue evidence="9">Leaf</tissue>
    </source>
</reference>
<sequence length="111" mass="11987">MMVDLGSFSDEKFDAKKWINSACQSRHPQDPLEKHLVDLEMKLQMTSEEIASSLEDQSSAALLTAERVRYVIELDNTGRRREVLLGGADGDGVREAAAASARGRHGGGGSG</sequence>
<dbReference type="AlphaFoldDB" id="A0A7J7FP84"/>
<gene>
    <name evidence="9" type="ORF">HYC85_000091</name>
</gene>
<dbReference type="GO" id="GO:0006886">
    <property type="term" value="P:intracellular protein transport"/>
    <property type="evidence" value="ECO:0007669"/>
    <property type="project" value="InterPro"/>
</dbReference>
<protein>
    <recommendedName>
        <fullName evidence="3">Conserved oligomeric Golgi complex subunit 7</fullName>
    </recommendedName>
    <alternativeName>
        <fullName evidence="8">Component of oligomeric Golgi complex 7</fullName>
    </alternativeName>
</protein>
<evidence type="ECO:0000256" key="2">
    <source>
        <dbReference type="ARBA" id="ARBA00005831"/>
    </source>
</evidence>
<keyword evidence="5" id="KW-0653">Protein transport</keyword>
<dbReference type="Proteomes" id="UP000593564">
    <property type="component" value="Unassembled WGS sequence"/>
</dbReference>
<dbReference type="Pfam" id="PF10191">
    <property type="entry name" value="COG7"/>
    <property type="match status" value="1"/>
</dbReference>
<dbReference type="PANTHER" id="PTHR21443:SF0">
    <property type="entry name" value="CONSERVED OLIGOMERIC GOLGI COMPLEX SUBUNIT 7"/>
    <property type="match status" value="1"/>
</dbReference>